<dbReference type="Pfam" id="PF01565">
    <property type="entry name" value="FAD_binding_4"/>
    <property type="match status" value="1"/>
</dbReference>
<dbReference type="InterPro" id="IPR017896">
    <property type="entry name" value="4Fe4S_Fe-S-bd"/>
</dbReference>
<evidence type="ECO:0000256" key="5">
    <source>
        <dbReference type="ARBA" id="ARBA00023014"/>
    </source>
</evidence>
<keyword evidence="4" id="KW-0408">Iron</keyword>
<keyword evidence="3" id="KW-0274">FAD</keyword>
<feature type="domain" description="4Fe-4S ferredoxin-type" evidence="6">
    <location>
        <begin position="765"/>
        <end position="794"/>
    </location>
</feature>
<dbReference type="InterPro" id="IPR016166">
    <property type="entry name" value="FAD-bd_PCMH"/>
</dbReference>
<dbReference type="InterPro" id="IPR016169">
    <property type="entry name" value="FAD-bd_PCMH_sub2"/>
</dbReference>
<dbReference type="InterPro" id="IPR051914">
    <property type="entry name" value="FAD-linked_OxidoTrans_Type4"/>
</dbReference>
<dbReference type="InterPro" id="IPR009051">
    <property type="entry name" value="Helical_ferredxn"/>
</dbReference>
<organism evidence="8 9">
    <name type="scientific">Desulfovibrio litoralis DSM 11393</name>
    <dbReference type="NCBI Taxonomy" id="1121455"/>
    <lineage>
        <taxon>Bacteria</taxon>
        <taxon>Pseudomonadati</taxon>
        <taxon>Thermodesulfobacteriota</taxon>
        <taxon>Desulfovibrionia</taxon>
        <taxon>Desulfovibrionales</taxon>
        <taxon>Desulfovibrionaceae</taxon>
        <taxon>Desulfovibrio</taxon>
    </lineage>
</organism>
<dbReference type="InterPro" id="IPR036318">
    <property type="entry name" value="FAD-bd_PCMH-like_sf"/>
</dbReference>
<feature type="domain" description="4Fe-4S ferredoxin-type" evidence="6">
    <location>
        <begin position="827"/>
        <end position="856"/>
    </location>
</feature>
<reference evidence="8 9" key="1">
    <citation type="submission" date="2016-12" db="EMBL/GenBank/DDBJ databases">
        <authorList>
            <person name="Song W.-J."/>
            <person name="Kurnit D.M."/>
        </authorList>
    </citation>
    <scope>NUCLEOTIDE SEQUENCE [LARGE SCALE GENOMIC DNA]</scope>
    <source>
        <strain evidence="8 9">DSM 11393</strain>
    </source>
</reference>
<dbReference type="Proteomes" id="UP000186469">
    <property type="component" value="Unassembled WGS sequence"/>
</dbReference>
<evidence type="ECO:0000256" key="3">
    <source>
        <dbReference type="ARBA" id="ARBA00022827"/>
    </source>
</evidence>
<keyword evidence="5" id="KW-0411">Iron-sulfur</keyword>
<evidence type="ECO:0000259" key="6">
    <source>
        <dbReference type="PROSITE" id="PS51379"/>
    </source>
</evidence>
<dbReference type="Gene3D" id="3.30.465.10">
    <property type="match status" value="1"/>
</dbReference>
<dbReference type="SUPFAM" id="SSF55103">
    <property type="entry name" value="FAD-linked oxidases, C-terminal domain"/>
    <property type="match status" value="1"/>
</dbReference>
<evidence type="ECO:0000313" key="9">
    <source>
        <dbReference type="Proteomes" id="UP000186469"/>
    </source>
</evidence>
<dbReference type="AlphaFoldDB" id="A0A1M7RTK4"/>
<sequence>MLHSGTHISIPASAFIRKTLFLDPESFKEYPEGVRKLVMELASELYLVCYNPFIDAKRVKASVNKRFYSLKNGLSDEYAKSIQEGIDSFWDVYEGDLRFRDTIIERLKTVLPADSIDIRPSARVERATDATDLRMELPLMVLLPHNTEEVSAIVRLANELGFAIVPRGGGTGLTGGAIPAKRRSVILSLEKLTAIKEINVENQYICLEAGVITVNAFKAAATKKLLFTVDPASKAASSIGGNISENSGGPMAFEYGSAIDCILSYRMVLPDGKVVDIERQNHPRHKIMPDETAVFIMKDSESGKEIKQISLSGTVVRAEGLGKDVTNKTLGGLPGVQKEGVDGIITEACFVLYPKPEHMQVMVLEFYGQSMRTAMNVIKEIVELRNAERENADKVKITALEEFNSKYVRVIEYKKKSHKYEGEPISVLILQLDSNDKTALEEMSNNIIAICEPLNEVDAFLAKDEKEAELFWEDRHRLSAISKRTSGFKINEDIVIPMEVIPEFSVFLERLNVECLASAFRDALRDIAGLEDFPNEDKELNQMFSLASRLMQDGGLNNYENDLREANLLKRLMRQGKRIPTPTFTLDAYVEQLRTNTLKPLEKDEEGLELQCSLFFSELVERYPYLAEEIYKAEKMMQDKRVIVASHMHAGDGNCHVNIPVNSNDAVMLRKAELVAGVVMSVAQKLGGAVTGEHGIGITKIAFLSDDEMNALKAYKKECDPNDLFNPAKLTQKELPTRPFTFSFNKLIQDINQSGLREQDRETLASLLKTVQVCNRCGKCKDVCPMHYPDPTFFYYPRNKNISIGALVEAIFYSNGYQNTPDPKLLAELLRIMEHCTGCGKCMAVCPVKINSAEVALKLRSFVAERKAGGHPIKTQVLNYLAHKPEERIPKMAKMAAFGQHVQEKLFPLLQKLPESFRSRINNPLFNSKTPPVGNKTLADALRLMRGNIFLPKTEPSFDAQKSGALPDAVLYFPGCGASLFYRNIALSSIQLLLMAGYAVIMPDKHLCCGYPLLSSGDEKNYERNRQHNNETLKSLLTAADKLGFEVTHLLTACGTCRDSIGKHQLKEFLPENMPEPEYMDVIQLLMANHLDLFTNASDKKPVVYDKLLYHAACHSEWVGVAKMKAAGIYAKALEKASGSKVNISPGCCGESGLGALSSPEIYNYLRKRKSLQLFEELNNYTADTPIIVGCPSCKIGISRILLEQGDEQKRVVQHSLEYLANRICPDNWRMQLLHSLKETQAIGGLRYIDPYAQVVLSPEELSQKDD</sequence>
<dbReference type="PANTHER" id="PTHR42934:SF2">
    <property type="entry name" value="GLYCOLATE OXIDASE SUBUNIT GLCD"/>
    <property type="match status" value="1"/>
</dbReference>
<feature type="domain" description="FAD-binding PCMH-type" evidence="7">
    <location>
        <begin position="134"/>
        <end position="355"/>
    </location>
</feature>
<dbReference type="InterPro" id="IPR017900">
    <property type="entry name" value="4Fe4S_Fe_S_CS"/>
</dbReference>
<dbReference type="Gene3D" id="1.10.1060.10">
    <property type="entry name" value="Alpha-helical ferredoxin"/>
    <property type="match status" value="1"/>
</dbReference>
<dbReference type="InterPro" id="IPR004113">
    <property type="entry name" value="FAD-bd_oxidored_4_C"/>
</dbReference>
<evidence type="ECO:0000313" key="8">
    <source>
        <dbReference type="EMBL" id="SHN49615.1"/>
    </source>
</evidence>
<dbReference type="GO" id="GO:0016491">
    <property type="term" value="F:oxidoreductase activity"/>
    <property type="evidence" value="ECO:0007669"/>
    <property type="project" value="UniProtKB-ARBA"/>
</dbReference>
<evidence type="ECO:0000259" key="7">
    <source>
        <dbReference type="PROSITE" id="PS51387"/>
    </source>
</evidence>
<dbReference type="InterPro" id="IPR004017">
    <property type="entry name" value="Cys_rich_dom"/>
</dbReference>
<protein>
    <submittedName>
        <fullName evidence="8">FAD/FMN-containing dehydrogenase</fullName>
    </submittedName>
</protein>
<dbReference type="PROSITE" id="PS51387">
    <property type="entry name" value="FAD_PCMH"/>
    <property type="match status" value="1"/>
</dbReference>
<dbReference type="PROSITE" id="PS00198">
    <property type="entry name" value="4FE4S_FER_1"/>
    <property type="match status" value="1"/>
</dbReference>
<name>A0A1M7RTK4_9BACT</name>
<dbReference type="STRING" id="1121455.SAMN02745728_00152"/>
<dbReference type="Pfam" id="PF13183">
    <property type="entry name" value="Fer4_8"/>
    <property type="match status" value="1"/>
</dbReference>
<dbReference type="PANTHER" id="PTHR42934">
    <property type="entry name" value="GLYCOLATE OXIDASE SUBUNIT GLCD"/>
    <property type="match status" value="1"/>
</dbReference>
<dbReference type="GO" id="GO:0071949">
    <property type="term" value="F:FAD binding"/>
    <property type="evidence" value="ECO:0007669"/>
    <property type="project" value="InterPro"/>
</dbReference>
<dbReference type="GO" id="GO:0046872">
    <property type="term" value="F:metal ion binding"/>
    <property type="evidence" value="ECO:0007669"/>
    <property type="project" value="UniProtKB-KW"/>
</dbReference>
<dbReference type="OrthoDB" id="9811557at2"/>
<keyword evidence="9" id="KW-1185">Reference proteome</keyword>
<dbReference type="GO" id="GO:0051536">
    <property type="term" value="F:iron-sulfur cluster binding"/>
    <property type="evidence" value="ECO:0007669"/>
    <property type="project" value="UniProtKB-KW"/>
</dbReference>
<evidence type="ECO:0000256" key="4">
    <source>
        <dbReference type="ARBA" id="ARBA00023004"/>
    </source>
</evidence>
<dbReference type="SUPFAM" id="SSF56176">
    <property type="entry name" value="FAD-binding/transporter-associated domain-like"/>
    <property type="match status" value="1"/>
</dbReference>
<gene>
    <name evidence="8" type="ORF">SAMN02745728_00152</name>
</gene>
<dbReference type="InterPro" id="IPR016164">
    <property type="entry name" value="FAD-linked_Oxase-like_C"/>
</dbReference>
<accession>A0A1M7RTK4</accession>
<dbReference type="Pfam" id="PF02754">
    <property type="entry name" value="CCG"/>
    <property type="match status" value="2"/>
</dbReference>
<proteinExistence type="predicted"/>
<dbReference type="Pfam" id="PF02913">
    <property type="entry name" value="FAD-oxidase_C"/>
    <property type="match status" value="2"/>
</dbReference>
<keyword evidence="1" id="KW-0285">Flavoprotein</keyword>
<dbReference type="EMBL" id="FRDI01000002">
    <property type="protein sequence ID" value="SHN49615.1"/>
    <property type="molecule type" value="Genomic_DNA"/>
</dbReference>
<dbReference type="RefSeq" id="WP_072695499.1">
    <property type="nucleotide sequence ID" value="NZ_FRDI01000002.1"/>
</dbReference>
<evidence type="ECO:0000256" key="2">
    <source>
        <dbReference type="ARBA" id="ARBA00022723"/>
    </source>
</evidence>
<dbReference type="PROSITE" id="PS51379">
    <property type="entry name" value="4FE4S_FER_2"/>
    <property type="match status" value="2"/>
</dbReference>
<evidence type="ECO:0000256" key="1">
    <source>
        <dbReference type="ARBA" id="ARBA00022630"/>
    </source>
</evidence>
<dbReference type="InterPro" id="IPR006094">
    <property type="entry name" value="Oxid_FAD_bind_N"/>
</dbReference>
<keyword evidence="2" id="KW-0479">Metal-binding</keyword>
<dbReference type="SUPFAM" id="SSF46548">
    <property type="entry name" value="alpha-helical ferredoxin"/>
    <property type="match status" value="1"/>
</dbReference>
<dbReference type="Gene3D" id="3.30.70.2740">
    <property type="match status" value="1"/>
</dbReference>